<name>A0A8X6MCZ7_NEPPI</name>
<dbReference type="AlphaFoldDB" id="A0A8X6MCZ7"/>
<evidence type="ECO:0000313" key="2">
    <source>
        <dbReference type="EMBL" id="GFS46959.1"/>
    </source>
</evidence>
<evidence type="ECO:0000313" key="3">
    <source>
        <dbReference type="Proteomes" id="UP000887013"/>
    </source>
</evidence>
<gene>
    <name evidence="1" type="ORF">NPIL_345261</name>
    <name evidence="2" type="ORF">NPIL_684541</name>
</gene>
<keyword evidence="3" id="KW-1185">Reference proteome</keyword>
<organism evidence="1 3">
    <name type="scientific">Nephila pilipes</name>
    <name type="common">Giant wood spider</name>
    <name type="synonym">Nephila maculata</name>
    <dbReference type="NCBI Taxonomy" id="299642"/>
    <lineage>
        <taxon>Eukaryota</taxon>
        <taxon>Metazoa</taxon>
        <taxon>Ecdysozoa</taxon>
        <taxon>Arthropoda</taxon>
        <taxon>Chelicerata</taxon>
        <taxon>Arachnida</taxon>
        <taxon>Araneae</taxon>
        <taxon>Araneomorphae</taxon>
        <taxon>Entelegynae</taxon>
        <taxon>Araneoidea</taxon>
        <taxon>Nephilidae</taxon>
        <taxon>Nephila</taxon>
    </lineage>
</organism>
<comment type="caution">
    <text evidence="1">The sequence shown here is derived from an EMBL/GenBank/DDBJ whole genome shotgun (WGS) entry which is preliminary data.</text>
</comment>
<evidence type="ECO:0000313" key="1">
    <source>
        <dbReference type="EMBL" id="GFS41161.1"/>
    </source>
</evidence>
<protein>
    <submittedName>
        <fullName evidence="1">Uncharacterized protein</fullName>
    </submittedName>
</protein>
<proteinExistence type="predicted"/>
<dbReference type="EMBL" id="BMAW01089693">
    <property type="protein sequence ID" value="GFS41161.1"/>
    <property type="molecule type" value="Genomic_DNA"/>
</dbReference>
<sequence length="91" mass="10688">MKFGLSFRVPYRPACKRRYLKGLNGAPRKFNADERLRRNNIILYALHSCLGHRRRFKLDHTPKGIVTQDGSRGGRVYPNLTTVFWRSELNK</sequence>
<dbReference type="Proteomes" id="UP000887013">
    <property type="component" value="Unassembled WGS sequence"/>
</dbReference>
<accession>A0A8X6MCZ7</accession>
<dbReference type="EMBL" id="BMAW01090883">
    <property type="protein sequence ID" value="GFS46959.1"/>
    <property type="molecule type" value="Genomic_DNA"/>
</dbReference>
<reference evidence="1" key="1">
    <citation type="submission" date="2020-08" db="EMBL/GenBank/DDBJ databases">
        <title>Multicomponent nature underlies the extraordinary mechanical properties of spider dragline silk.</title>
        <authorList>
            <person name="Kono N."/>
            <person name="Nakamura H."/>
            <person name="Mori M."/>
            <person name="Yoshida Y."/>
            <person name="Ohtoshi R."/>
            <person name="Malay A.D."/>
            <person name="Moran D.A.P."/>
            <person name="Tomita M."/>
            <person name="Numata K."/>
            <person name="Arakawa K."/>
        </authorList>
    </citation>
    <scope>NUCLEOTIDE SEQUENCE</scope>
</reference>